<name>A0ABN9YD72_9DINO</name>
<sequence length="376" mass="40199">RPPTTTCTRTIRSPSPRSSAPFRRVLKTQAYDRKQASFVQVAALSKLRLIPERAKRALTAFLQDGPRGRSPERHCPGGVRLRVPVAQHHIHAGEAARRVHRRAHQTGEGGEQLGAPVQDADSGSNQADRTGEVRLLPEVRARGEEQGGEGGRRGRARRDQGPAGCRPEVPGRPQRRVHPEGGGLRVPPAAPGGGARGDREGHRDHLQLVREGPCRDVLAVHVAEGAGALLRGSAGRRHLAAAAGQGRALPPATGQPYGQPRALAAGRARARGPVRQGEETHQGPHRAPDGGGHGRGGAQRLVRYRAGHQRAHAQGPRRDDAARRDRRAVGIHRQGDGGDRRARGGHRGPRQGHGGGHRAPQDGEGEERGDHRRLAG</sequence>
<feature type="compositionally biased region" description="Basic and acidic residues" evidence="1">
    <location>
        <begin position="276"/>
        <end position="288"/>
    </location>
</feature>
<protein>
    <submittedName>
        <fullName evidence="2">Uncharacterized protein</fullName>
    </submittedName>
</protein>
<organism evidence="2 3">
    <name type="scientific">Prorocentrum cordatum</name>
    <dbReference type="NCBI Taxonomy" id="2364126"/>
    <lineage>
        <taxon>Eukaryota</taxon>
        <taxon>Sar</taxon>
        <taxon>Alveolata</taxon>
        <taxon>Dinophyceae</taxon>
        <taxon>Prorocentrales</taxon>
        <taxon>Prorocentraceae</taxon>
        <taxon>Prorocentrum</taxon>
    </lineage>
</organism>
<evidence type="ECO:0000313" key="2">
    <source>
        <dbReference type="EMBL" id="CAK0910748.1"/>
    </source>
</evidence>
<feature type="non-terminal residue" evidence="2">
    <location>
        <position position="1"/>
    </location>
</feature>
<dbReference type="Proteomes" id="UP001189429">
    <property type="component" value="Unassembled WGS sequence"/>
</dbReference>
<gene>
    <name evidence="2" type="ORF">PCOR1329_LOCUS84838</name>
</gene>
<proteinExistence type="predicted"/>
<accession>A0ABN9YD72</accession>
<feature type="compositionally biased region" description="Basic and acidic residues" evidence="1">
    <location>
        <begin position="333"/>
        <end position="342"/>
    </location>
</feature>
<keyword evidence="3" id="KW-1185">Reference proteome</keyword>
<dbReference type="EMBL" id="CAUYUJ010022455">
    <property type="protein sequence ID" value="CAK0910748.1"/>
    <property type="molecule type" value="Genomic_DNA"/>
</dbReference>
<feature type="compositionally biased region" description="Basic and acidic residues" evidence="1">
    <location>
        <begin position="366"/>
        <end position="376"/>
    </location>
</feature>
<feature type="non-terminal residue" evidence="2">
    <location>
        <position position="376"/>
    </location>
</feature>
<evidence type="ECO:0000256" key="1">
    <source>
        <dbReference type="SAM" id="MobiDB-lite"/>
    </source>
</evidence>
<feature type="region of interest" description="Disordered" evidence="1">
    <location>
        <begin position="241"/>
        <end position="376"/>
    </location>
</feature>
<feature type="region of interest" description="Disordered" evidence="1">
    <location>
        <begin position="93"/>
        <end position="202"/>
    </location>
</feature>
<feature type="compositionally biased region" description="Basic residues" evidence="1">
    <location>
        <begin position="302"/>
        <end position="311"/>
    </location>
</feature>
<evidence type="ECO:0000313" key="3">
    <source>
        <dbReference type="Proteomes" id="UP001189429"/>
    </source>
</evidence>
<feature type="compositionally biased region" description="Low complexity" evidence="1">
    <location>
        <begin position="258"/>
        <end position="275"/>
    </location>
</feature>
<comment type="caution">
    <text evidence="2">The sequence shown here is derived from an EMBL/GenBank/DDBJ whole genome shotgun (WGS) entry which is preliminary data.</text>
</comment>
<feature type="compositionally biased region" description="Basic and acidic residues" evidence="1">
    <location>
        <begin position="129"/>
        <end position="145"/>
    </location>
</feature>
<reference evidence="2" key="1">
    <citation type="submission" date="2023-10" db="EMBL/GenBank/DDBJ databases">
        <authorList>
            <person name="Chen Y."/>
            <person name="Shah S."/>
            <person name="Dougan E. K."/>
            <person name="Thang M."/>
            <person name="Chan C."/>
        </authorList>
    </citation>
    <scope>NUCLEOTIDE SEQUENCE [LARGE SCALE GENOMIC DNA]</scope>
</reference>
<feature type="region of interest" description="Disordered" evidence="1">
    <location>
        <begin position="1"/>
        <end position="20"/>
    </location>
</feature>